<dbReference type="AlphaFoldDB" id="A0A0V0GSH8"/>
<organism evidence="3">
    <name type="scientific">Solanum chacoense</name>
    <name type="common">Chaco potato</name>
    <dbReference type="NCBI Taxonomy" id="4108"/>
    <lineage>
        <taxon>Eukaryota</taxon>
        <taxon>Viridiplantae</taxon>
        <taxon>Streptophyta</taxon>
        <taxon>Embryophyta</taxon>
        <taxon>Tracheophyta</taxon>
        <taxon>Spermatophyta</taxon>
        <taxon>Magnoliopsida</taxon>
        <taxon>eudicotyledons</taxon>
        <taxon>Gunneridae</taxon>
        <taxon>Pentapetalae</taxon>
        <taxon>asterids</taxon>
        <taxon>lamiids</taxon>
        <taxon>Solanales</taxon>
        <taxon>Solanaceae</taxon>
        <taxon>Solanoideae</taxon>
        <taxon>Solaneae</taxon>
        <taxon>Solanum</taxon>
    </lineage>
</organism>
<proteinExistence type="predicted"/>
<dbReference type="PANTHER" id="PTHR43272:SF33">
    <property type="entry name" value="AMP-BINDING DOMAIN-CONTAINING PROTEIN-RELATED"/>
    <property type="match status" value="1"/>
</dbReference>
<dbReference type="PANTHER" id="PTHR43272">
    <property type="entry name" value="LONG-CHAIN-FATTY-ACID--COA LIGASE"/>
    <property type="match status" value="1"/>
</dbReference>
<sequence>MLKTWAINEGIKNTDVKLLCTDPGAKAAILKDMDTVGKEAQLRGFEFAKAITLVLEPFTMENDLLTPTYKMKRPQARIYFAKEIANMYAELSKSNSSPNKIW</sequence>
<evidence type="ECO:0000256" key="1">
    <source>
        <dbReference type="ARBA" id="ARBA00022741"/>
    </source>
</evidence>
<keyword evidence="1" id="KW-0547">Nucleotide-binding</keyword>
<reference evidence="3" key="1">
    <citation type="submission" date="2015-12" db="EMBL/GenBank/DDBJ databases">
        <title>Gene expression during late stages of embryo sac development: a critical building block for successful pollen-pistil interactions.</title>
        <authorList>
            <person name="Liu Y."/>
            <person name="Joly V."/>
            <person name="Sabar M."/>
            <person name="Matton D.P."/>
        </authorList>
    </citation>
    <scope>NUCLEOTIDE SEQUENCE</scope>
</reference>
<evidence type="ECO:0000256" key="2">
    <source>
        <dbReference type="ARBA" id="ARBA00022840"/>
    </source>
</evidence>
<accession>A0A0V0GSH8</accession>
<name>A0A0V0GSH8_SOLCH</name>
<dbReference type="EMBL" id="GEDG01032295">
    <property type="protein sequence ID" value="JAP10883.1"/>
    <property type="molecule type" value="Transcribed_RNA"/>
</dbReference>
<protein>
    <submittedName>
        <fullName evidence="3">Putative ovule protein</fullName>
    </submittedName>
</protein>
<dbReference type="GO" id="GO:0016020">
    <property type="term" value="C:membrane"/>
    <property type="evidence" value="ECO:0007669"/>
    <property type="project" value="TreeGrafter"/>
</dbReference>
<dbReference type="GO" id="GO:0005783">
    <property type="term" value="C:endoplasmic reticulum"/>
    <property type="evidence" value="ECO:0007669"/>
    <property type="project" value="TreeGrafter"/>
</dbReference>
<dbReference type="GO" id="GO:0005524">
    <property type="term" value="F:ATP binding"/>
    <property type="evidence" value="ECO:0007669"/>
    <property type="project" value="UniProtKB-KW"/>
</dbReference>
<dbReference type="GO" id="GO:0004467">
    <property type="term" value="F:long-chain fatty acid-CoA ligase activity"/>
    <property type="evidence" value="ECO:0007669"/>
    <property type="project" value="TreeGrafter"/>
</dbReference>
<keyword evidence="2" id="KW-0067">ATP-binding</keyword>
<evidence type="ECO:0000313" key="3">
    <source>
        <dbReference type="EMBL" id="JAP10883.1"/>
    </source>
</evidence>